<proteinExistence type="predicted"/>
<dbReference type="Gene3D" id="3.40.50.1820">
    <property type="entry name" value="alpha/beta hydrolase"/>
    <property type="match status" value="1"/>
</dbReference>
<accession>A0ABW3RTN6</accession>
<organism evidence="2 3">
    <name type="scientific">Paenibacillus puldeungensis</name>
    <dbReference type="NCBI Taxonomy" id="696536"/>
    <lineage>
        <taxon>Bacteria</taxon>
        <taxon>Bacillati</taxon>
        <taxon>Bacillota</taxon>
        <taxon>Bacilli</taxon>
        <taxon>Bacillales</taxon>
        <taxon>Paenibacillaceae</taxon>
        <taxon>Paenibacillus</taxon>
    </lineage>
</organism>
<name>A0ABW3RTN6_9BACL</name>
<dbReference type="PANTHER" id="PTHR30383:SF5">
    <property type="entry name" value="SGNH HYDROLASE-TYPE ESTERASE DOMAIN-CONTAINING PROTEIN"/>
    <property type="match status" value="1"/>
</dbReference>
<dbReference type="SUPFAM" id="SSF52266">
    <property type="entry name" value="SGNH hydrolase"/>
    <property type="match status" value="1"/>
</dbReference>
<dbReference type="CDD" id="cd01834">
    <property type="entry name" value="SGNH_hydrolase_like_2"/>
    <property type="match status" value="1"/>
</dbReference>
<dbReference type="InterPro" id="IPR036514">
    <property type="entry name" value="SGNH_hydro_sf"/>
</dbReference>
<dbReference type="InterPro" id="IPR029058">
    <property type="entry name" value="AB_hydrolase_fold"/>
</dbReference>
<sequence length="572" mass="64373">MNVSADLLSIPVGKRIVFLGDSITENGTYIRDLDAFFLKHLPQHRLEWINLGVSSETAAGTSEASHPFPRPCVHERLERALQESKPDWVFICYGMNDGIYHPYTAERFEVYREGMCRAAEKVRQAGARLIWMTPPPFDISSVNGEVQPDGAEDYSFDKPFIKYNEVLGRYATWVREYADEQGETVVDIRKPLMELIGTKREANSDYRYGDGIHPEEDGHWVIARTTLSTVFHIELERSPEWAVQSQGAFIHRVEERRALLNAAWREHVGHSNPNKLDALPLPEALERAERMLPAIYQEAEREGGTEAAVVTESWKGYSRVDFYHVGRECVLVAPKTAAPGRPWIWRCEFFDAFADADMALLEQGWHLAYFRISNLYGCSYAVEQMEGFRSMLTTKFDLNAKPVLFGFSRGGLYALRYAAMFPQNVAAMYLDAPVVDIRSWPGGAGAGLGSAEEWKDCLSVYRVTDEEKSVQSEEQGQDEDPFAEEPRIPAEVTERLLKQLAAPAEAGVPILLVSGDADRHVPFPENGAVLKRTYNALGGRIDTILKPGGDHHPHSLPDVRPIVEFILSQALK</sequence>
<dbReference type="Pfam" id="PF13472">
    <property type="entry name" value="Lipase_GDSL_2"/>
    <property type="match status" value="1"/>
</dbReference>
<reference evidence="3" key="1">
    <citation type="journal article" date="2019" name="Int. J. Syst. Evol. Microbiol.">
        <title>The Global Catalogue of Microorganisms (GCM) 10K type strain sequencing project: providing services to taxonomists for standard genome sequencing and annotation.</title>
        <authorList>
            <consortium name="The Broad Institute Genomics Platform"/>
            <consortium name="The Broad Institute Genome Sequencing Center for Infectious Disease"/>
            <person name="Wu L."/>
            <person name="Ma J."/>
        </authorList>
    </citation>
    <scope>NUCLEOTIDE SEQUENCE [LARGE SCALE GENOMIC DNA]</scope>
    <source>
        <strain evidence="3">CCUG 59189</strain>
    </source>
</reference>
<gene>
    <name evidence="2" type="ORF">ACFQ3W_01940</name>
</gene>
<dbReference type="RefSeq" id="WP_379316372.1">
    <property type="nucleotide sequence ID" value="NZ_JBHTLM010000001.1"/>
</dbReference>
<evidence type="ECO:0000313" key="2">
    <source>
        <dbReference type="EMBL" id="MFD1175070.1"/>
    </source>
</evidence>
<dbReference type="Gene3D" id="3.40.50.1110">
    <property type="entry name" value="SGNH hydrolase"/>
    <property type="match status" value="1"/>
</dbReference>
<dbReference type="InterPro" id="IPR013830">
    <property type="entry name" value="SGNH_hydro"/>
</dbReference>
<dbReference type="InterPro" id="IPR051532">
    <property type="entry name" value="Ester_Hydrolysis_Enzymes"/>
</dbReference>
<dbReference type="SUPFAM" id="SSF53474">
    <property type="entry name" value="alpha/beta-Hydrolases"/>
    <property type="match status" value="1"/>
</dbReference>
<dbReference type="Proteomes" id="UP001597262">
    <property type="component" value="Unassembled WGS sequence"/>
</dbReference>
<comment type="caution">
    <text evidence="2">The sequence shown here is derived from an EMBL/GenBank/DDBJ whole genome shotgun (WGS) entry which is preliminary data.</text>
</comment>
<protein>
    <submittedName>
        <fullName evidence="2">GDSL-type esterase/lipase family protein</fullName>
    </submittedName>
</protein>
<evidence type="ECO:0000313" key="3">
    <source>
        <dbReference type="Proteomes" id="UP001597262"/>
    </source>
</evidence>
<evidence type="ECO:0000259" key="1">
    <source>
        <dbReference type="Pfam" id="PF13472"/>
    </source>
</evidence>
<feature type="domain" description="SGNH hydrolase-type esterase" evidence="1">
    <location>
        <begin position="18"/>
        <end position="220"/>
    </location>
</feature>
<dbReference type="EMBL" id="JBHTLM010000001">
    <property type="protein sequence ID" value="MFD1175070.1"/>
    <property type="molecule type" value="Genomic_DNA"/>
</dbReference>
<keyword evidence="3" id="KW-1185">Reference proteome</keyword>
<dbReference type="PANTHER" id="PTHR30383">
    <property type="entry name" value="THIOESTERASE 1/PROTEASE 1/LYSOPHOSPHOLIPASE L1"/>
    <property type="match status" value="1"/>
</dbReference>